<dbReference type="Proteomes" id="UP000663868">
    <property type="component" value="Unassembled WGS sequence"/>
</dbReference>
<feature type="domain" description="LysM" evidence="1">
    <location>
        <begin position="2"/>
        <end position="46"/>
    </location>
</feature>
<organism evidence="2 4">
    <name type="scientific">Adineta steineri</name>
    <dbReference type="NCBI Taxonomy" id="433720"/>
    <lineage>
        <taxon>Eukaryota</taxon>
        <taxon>Metazoa</taxon>
        <taxon>Spiralia</taxon>
        <taxon>Gnathifera</taxon>
        <taxon>Rotifera</taxon>
        <taxon>Eurotatoria</taxon>
        <taxon>Bdelloidea</taxon>
        <taxon>Adinetida</taxon>
        <taxon>Adinetidae</taxon>
        <taxon>Adineta</taxon>
    </lineage>
</organism>
<dbReference type="EMBL" id="CAJNOE010001638">
    <property type="protein sequence ID" value="CAF1439605.1"/>
    <property type="molecule type" value="Genomic_DNA"/>
</dbReference>
<dbReference type="InterPro" id="IPR023346">
    <property type="entry name" value="Lysozyme-like_dom_sf"/>
</dbReference>
<dbReference type="CDD" id="cd00254">
    <property type="entry name" value="LT-like"/>
    <property type="match status" value="1"/>
</dbReference>
<gene>
    <name evidence="2" type="ORF">IZO911_LOCUS41722</name>
    <name evidence="3" type="ORF">KXQ929_LOCUS31746</name>
</gene>
<dbReference type="SUPFAM" id="SSF53955">
    <property type="entry name" value="Lysozyme-like"/>
    <property type="match status" value="1"/>
</dbReference>
<accession>A0A815NUW7</accession>
<dbReference type="Gene3D" id="1.10.530.10">
    <property type="match status" value="1"/>
</dbReference>
<sequence>MSTYTIVPDDTFWGIAQRLGCSVDALISANPGVAPEQLQVGQVIRLPGENTSTGGRMDTTLNSRVPQWLEQLRNAINTASQATNVPADLIAALIYQESNGDVNVVSTLNPNGGMDSSLMQVNQYTAAELEQKYPDRFQNVNGIDKSVMLGASYLRDMYDTVADQNWGITLRAYNSGPNGIDKNNVRATPAGTGDPTYVDKVLHFWSDISQGHDLPADHYESLYGSGF</sequence>
<dbReference type="Gene3D" id="3.10.350.10">
    <property type="entry name" value="LysM domain"/>
    <property type="match status" value="1"/>
</dbReference>
<evidence type="ECO:0000313" key="2">
    <source>
        <dbReference type="EMBL" id="CAF1439605.1"/>
    </source>
</evidence>
<dbReference type="Proteomes" id="UP000663860">
    <property type="component" value="Unassembled WGS sequence"/>
</dbReference>
<evidence type="ECO:0000313" key="3">
    <source>
        <dbReference type="EMBL" id="CAF4054449.1"/>
    </source>
</evidence>
<dbReference type="AlphaFoldDB" id="A0A815NUW7"/>
<dbReference type="PROSITE" id="PS51782">
    <property type="entry name" value="LYSM"/>
    <property type="match status" value="1"/>
</dbReference>
<evidence type="ECO:0000259" key="1">
    <source>
        <dbReference type="PROSITE" id="PS51782"/>
    </source>
</evidence>
<comment type="caution">
    <text evidence="2">The sequence shown here is derived from an EMBL/GenBank/DDBJ whole genome shotgun (WGS) entry which is preliminary data.</text>
</comment>
<dbReference type="SUPFAM" id="SSF54106">
    <property type="entry name" value="LysM domain"/>
    <property type="match status" value="1"/>
</dbReference>
<dbReference type="SMART" id="SM00257">
    <property type="entry name" value="LysM"/>
    <property type="match status" value="1"/>
</dbReference>
<name>A0A815NUW7_9BILA</name>
<dbReference type="InterPro" id="IPR018392">
    <property type="entry name" value="LysM"/>
</dbReference>
<reference evidence="2" key="1">
    <citation type="submission" date="2021-02" db="EMBL/GenBank/DDBJ databases">
        <authorList>
            <person name="Nowell W R."/>
        </authorList>
    </citation>
    <scope>NUCLEOTIDE SEQUENCE</scope>
</reference>
<proteinExistence type="predicted"/>
<dbReference type="InterPro" id="IPR036779">
    <property type="entry name" value="LysM_dom_sf"/>
</dbReference>
<dbReference type="Pfam" id="PF01476">
    <property type="entry name" value="LysM"/>
    <property type="match status" value="1"/>
</dbReference>
<evidence type="ECO:0000313" key="4">
    <source>
        <dbReference type="Proteomes" id="UP000663860"/>
    </source>
</evidence>
<dbReference type="CDD" id="cd00118">
    <property type="entry name" value="LysM"/>
    <property type="match status" value="1"/>
</dbReference>
<dbReference type="Pfam" id="PF01464">
    <property type="entry name" value="SLT"/>
    <property type="match status" value="1"/>
</dbReference>
<dbReference type="EMBL" id="CAJOBB010003708">
    <property type="protein sequence ID" value="CAF4054449.1"/>
    <property type="molecule type" value="Genomic_DNA"/>
</dbReference>
<protein>
    <recommendedName>
        <fullName evidence="1">LysM domain-containing protein</fullName>
    </recommendedName>
</protein>
<dbReference type="InterPro" id="IPR008258">
    <property type="entry name" value="Transglycosylase_SLT_dom_1"/>
</dbReference>